<feature type="compositionally biased region" description="Basic and acidic residues" evidence="1">
    <location>
        <begin position="19"/>
        <end position="30"/>
    </location>
</feature>
<sequence length="81" mass="8978">MEEGEGDAGDGADGGQEGSGRKVKEGPTIEQWEERWKFWDEIDIEQQAPDDLDIPTDKRPAGALRPALIAILEELEVRTQS</sequence>
<dbReference type="EMBL" id="CDMZ01000277">
    <property type="protein sequence ID" value="CEM10855.1"/>
    <property type="molecule type" value="Genomic_DNA"/>
</dbReference>
<evidence type="ECO:0000256" key="1">
    <source>
        <dbReference type="SAM" id="MobiDB-lite"/>
    </source>
</evidence>
<feature type="compositionally biased region" description="Acidic residues" evidence="1">
    <location>
        <begin position="1"/>
        <end position="10"/>
    </location>
</feature>
<protein>
    <submittedName>
        <fullName evidence="2">Uncharacterized protein</fullName>
    </submittedName>
</protein>
<proteinExistence type="predicted"/>
<dbReference type="VEuPathDB" id="CryptoDB:Cvel_16309"/>
<feature type="region of interest" description="Disordered" evidence="1">
    <location>
        <begin position="1"/>
        <end position="30"/>
    </location>
</feature>
<evidence type="ECO:0000313" key="2">
    <source>
        <dbReference type="EMBL" id="CEM10855.1"/>
    </source>
</evidence>
<name>A0A0G4FDG6_9ALVE</name>
<organism evidence="2">
    <name type="scientific">Chromera velia CCMP2878</name>
    <dbReference type="NCBI Taxonomy" id="1169474"/>
    <lineage>
        <taxon>Eukaryota</taxon>
        <taxon>Sar</taxon>
        <taxon>Alveolata</taxon>
        <taxon>Colpodellida</taxon>
        <taxon>Chromeraceae</taxon>
        <taxon>Chromera</taxon>
    </lineage>
</organism>
<reference evidence="2" key="1">
    <citation type="submission" date="2014-11" db="EMBL/GenBank/DDBJ databases">
        <authorList>
            <person name="Otto D Thomas"/>
            <person name="Naeem Raeece"/>
        </authorList>
    </citation>
    <scope>NUCLEOTIDE SEQUENCE</scope>
</reference>
<dbReference type="AlphaFoldDB" id="A0A0G4FDG6"/>
<accession>A0A0G4FDG6</accession>
<gene>
    <name evidence="2" type="ORF">Cvel_16309</name>
</gene>